<feature type="region of interest" description="Disordered" evidence="1">
    <location>
        <begin position="58"/>
        <end position="83"/>
    </location>
</feature>
<sequence>MGAVSRSETDLSLLHATFDFDRRYTVDETLVYDDEFFAGFMMGFVSSFFMTCQRSECSASSTRSPIPPIPDVDSRLSTEGQSR</sequence>
<feature type="compositionally biased region" description="Basic and acidic residues" evidence="1">
    <location>
        <begin position="72"/>
        <end position="83"/>
    </location>
</feature>
<proteinExistence type="predicted"/>
<reference evidence="2 3" key="1">
    <citation type="journal article" date="2010" name="Science">
        <title>Genomic comparison of the ants Camponotus floridanus and Harpegnathos saltator.</title>
        <authorList>
            <person name="Bonasio R."/>
            <person name="Zhang G."/>
            <person name="Ye C."/>
            <person name="Mutti N.S."/>
            <person name="Fang X."/>
            <person name="Qin N."/>
            <person name="Donahue G."/>
            <person name="Yang P."/>
            <person name="Li Q."/>
            <person name="Li C."/>
            <person name="Zhang P."/>
            <person name="Huang Z."/>
            <person name="Berger S.L."/>
            <person name="Reinberg D."/>
            <person name="Wang J."/>
            <person name="Liebig J."/>
        </authorList>
    </citation>
    <scope>NUCLEOTIDE SEQUENCE [LARGE SCALE GENOMIC DNA]</scope>
    <source>
        <strain evidence="2 3">R22 G/1</strain>
    </source>
</reference>
<organism evidence="3">
    <name type="scientific">Harpegnathos saltator</name>
    <name type="common">Jerdon's jumping ant</name>
    <dbReference type="NCBI Taxonomy" id="610380"/>
    <lineage>
        <taxon>Eukaryota</taxon>
        <taxon>Metazoa</taxon>
        <taxon>Ecdysozoa</taxon>
        <taxon>Arthropoda</taxon>
        <taxon>Hexapoda</taxon>
        <taxon>Insecta</taxon>
        <taxon>Pterygota</taxon>
        <taxon>Neoptera</taxon>
        <taxon>Endopterygota</taxon>
        <taxon>Hymenoptera</taxon>
        <taxon>Apocrita</taxon>
        <taxon>Aculeata</taxon>
        <taxon>Formicoidea</taxon>
        <taxon>Formicidae</taxon>
        <taxon>Ponerinae</taxon>
        <taxon>Ponerini</taxon>
        <taxon>Harpegnathos</taxon>
    </lineage>
</organism>
<dbReference type="Proteomes" id="UP000008237">
    <property type="component" value="Unassembled WGS sequence"/>
</dbReference>
<dbReference type="InParanoid" id="E2BAH6"/>
<keyword evidence="3" id="KW-1185">Reference proteome</keyword>
<protein>
    <submittedName>
        <fullName evidence="2">Uncharacterized protein</fullName>
    </submittedName>
</protein>
<evidence type="ECO:0000256" key="1">
    <source>
        <dbReference type="SAM" id="MobiDB-lite"/>
    </source>
</evidence>
<accession>E2BAH6</accession>
<gene>
    <name evidence="2" type="ORF">EAI_03012</name>
</gene>
<evidence type="ECO:0000313" key="2">
    <source>
        <dbReference type="EMBL" id="EFN87308.1"/>
    </source>
</evidence>
<dbReference type="EMBL" id="GL446730">
    <property type="protein sequence ID" value="EFN87308.1"/>
    <property type="molecule type" value="Genomic_DNA"/>
</dbReference>
<name>E2BAH6_HARSA</name>
<evidence type="ECO:0000313" key="3">
    <source>
        <dbReference type="Proteomes" id="UP000008237"/>
    </source>
</evidence>
<dbReference type="AlphaFoldDB" id="E2BAH6"/>